<accession>A0A485P9D4</accession>
<gene>
    <name evidence="1" type="ORF">LYPA_23C018174</name>
</gene>
<keyword evidence="2" id="KW-1185">Reference proteome</keyword>
<dbReference type="Proteomes" id="UP000386466">
    <property type="component" value="Unassembled WGS sequence"/>
</dbReference>
<feature type="non-terminal residue" evidence="1">
    <location>
        <position position="1"/>
    </location>
</feature>
<reference evidence="1 2" key="1">
    <citation type="submission" date="2019-01" db="EMBL/GenBank/DDBJ databases">
        <authorList>
            <person name="Alioto T."/>
            <person name="Alioto T."/>
        </authorList>
    </citation>
    <scope>NUCLEOTIDE SEQUENCE [LARGE SCALE GENOMIC DNA]</scope>
</reference>
<proteinExistence type="predicted"/>
<organism evidence="1 2">
    <name type="scientific">Lynx pardinus</name>
    <name type="common">Iberian lynx</name>
    <name type="synonym">Felis pardina</name>
    <dbReference type="NCBI Taxonomy" id="191816"/>
    <lineage>
        <taxon>Eukaryota</taxon>
        <taxon>Metazoa</taxon>
        <taxon>Chordata</taxon>
        <taxon>Craniata</taxon>
        <taxon>Vertebrata</taxon>
        <taxon>Euteleostomi</taxon>
        <taxon>Mammalia</taxon>
        <taxon>Eutheria</taxon>
        <taxon>Laurasiatheria</taxon>
        <taxon>Carnivora</taxon>
        <taxon>Feliformia</taxon>
        <taxon>Felidae</taxon>
        <taxon>Felinae</taxon>
        <taxon>Lynx</taxon>
    </lineage>
</organism>
<evidence type="ECO:0000313" key="2">
    <source>
        <dbReference type="Proteomes" id="UP000386466"/>
    </source>
</evidence>
<name>A0A485P9D4_LYNPA</name>
<sequence length="53" mass="6020">KKRFASMNMQVCLKVGRCVTQIPAILQCIPKTLVACYQKYLDEASQEIKGIFI</sequence>
<dbReference type="EMBL" id="CAAGRJ010029395">
    <property type="protein sequence ID" value="VFV40803.1"/>
    <property type="molecule type" value="Genomic_DNA"/>
</dbReference>
<evidence type="ECO:0000313" key="1">
    <source>
        <dbReference type="EMBL" id="VFV40803.1"/>
    </source>
</evidence>
<dbReference type="AlphaFoldDB" id="A0A485P9D4"/>
<protein>
    <submittedName>
        <fullName evidence="1">Uncharacterized protein</fullName>
    </submittedName>
</protein>
<feature type="non-terminal residue" evidence="1">
    <location>
        <position position="53"/>
    </location>
</feature>